<dbReference type="InterPro" id="IPR015943">
    <property type="entry name" value="WD40/YVTN_repeat-like_dom_sf"/>
</dbReference>
<evidence type="ECO:0000313" key="2">
    <source>
        <dbReference type="Proteomes" id="UP000009168"/>
    </source>
</evidence>
<dbReference type="HOGENOM" id="CLU_352538_0_0_1"/>
<sequence>MEKDVQLKGQEINFTTQKMDYDSIKIYCPFHRDQLITLICIENDCNEKLMCPKCQLYNNTNKHEMISIQKFAQVIRNYEHINMFDTEQQLVFEGKSLKAKLSYFMKAADETREKLMEMDLKAIEEIMNNCLQQMMSSFSLLKEKIKNSYMKKIDEVISQEALHNFEFKLKALQKIYKLMKESDYSETNAQIIHLHQGGFELDYSLEKNNKIFGDFRNKVEIFSVDILRIFKTQVDEFSKVFSDFEKRNQTKFTNVARSIMNQQKFIQEAKLSTMKLPNLVSQKSSSQNSLIQSQTQDSKLKTRASFNNLTGQILKTEPNESQQDEIIEKNTQIVKGRNSTQLMAKRSSAILNQISPSANSLNDLGTLNVQNHEIEQIKQEAAAKPTFESPKSIIGINKALAKSLAQELISPLKSFTPSRYNSQFQKIDQSLSEFLDFNQAIIASKDKKQTKNIKNLNEHINTPKGVNDQHIDTSKTVIHDLILMGKDLFAAGTNNGGVQIWKYKDFSFSCIFQIQAHYSPVKVAATNVSGIIFSYGINVKGQNSVKIWNNDTESSLTEIIEILELHPNKSTMLHLFSLAEIFKGSQNNLIFATYGNDDFSQIKVWDFAFDNKNFNSTSKNQIKQKQIISTENVQLEIIKQDFEKNIFIGCSKNQVIFWKYYYSKETQRLDIQKLQSYTFKINLEENGIVDVEFGINDVQVSTRLGQITLLELNGSFIKSIQFFTKYLKQIQKEDINDLVLRKVLYYTIPEKMIIICQKNDTHTIVPFLYNKAEAQHEVMAELKIQHPMKLVLPINEMQFVTLEKNNILKQYYL</sequence>
<dbReference type="InParanoid" id="Q22SY9"/>
<accession>Q22SY9</accession>
<dbReference type="RefSeq" id="XP_001008894.2">
    <property type="nucleotide sequence ID" value="XM_001008894.2"/>
</dbReference>
<dbReference type="GeneID" id="7844358"/>
<dbReference type="SUPFAM" id="SSF57845">
    <property type="entry name" value="B-box zinc-binding domain"/>
    <property type="match status" value="1"/>
</dbReference>
<dbReference type="Gene3D" id="2.130.10.10">
    <property type="entry name" value="YVTN repeat-like/Quinoprotein amine dehydrogenase"/>
    <property type="match status" value="1"/>
</dbReference>
<organism evidence="1 2">
    <name type="scientific">Tetrahymena thermophila (strain SB210)</name>
    <dbReference type="NCBI Taxonomy" id="312017"/>
    <lineage>
        <taxon>Eukaryota</taxon>
        <taxon>Sar</taxon>
        <taxon>Alveolata</taxon>
        <taxon>Ciliophora</taxon>
        <taxon>Intramacronucleata</taxon>
        <taxon>Oligohymenophorea</taxon>
        <taxon>Hymenostomatida</taxon>
        <taxon>Tetrahymenina</taxon>
        <taxon>Tetrahymenidae</taxon>
        <taxon>Tetrahymena</taxon>
    </lineage>
</organism>
<gene>
    <name evidence="1" type="ORF">TTHERM_00187280</name>
</gene>
<dbReference type="InterPro" id="IPR036322">
    <property type="entry name" value="WD40_repeat_dom_sf"/>
</dbReference>
<dbReference type="OrthoDB" id="284873at2759"/>
<dbReference type="Proteomes" id="UP000009168">
    <property type="component" value="Unassembled WGS sequence"/>
</dbReference>
<keyword evidence="2" id="KW-1185">Reference proteome</keyword>
<protein>
    <submittedName>
        <fullName evidence="1">Uncharacterized protein</fullName>
    </submittedName>
</protein>
<dbReference type="AlphaFoldDB" id="Q22SY9"/>
<name>Q22SY9_TETTS</name>
<evidence type="ECO:0000313" key="1">
    <source>
        <dbReference type="EMBL" id="EAR88649.2"/>
    </source>
</evidence>
<dbReference type="EMBL" id="GG662840">
    <property type="protein sequence ID" value="EAR88649.2"/>
    <property type="molecule type" value="Genomic_DNA"/>
</dbReference>
<dbReference type="Gene3D" id="3.30.160.60">
    <property type="entry name" value="Classic Zinc Finger"/>
    <property type="match status" value="1"/>
</dbReference>
<reference evidence="2" key="1">
    <citation type="journal article" date="2006" name="PLoS Biol.">
        <title>Macronuclear genome sequence of the ciliate Tetrahymena thermophila, a model eukaryote.</title>
        <authorList>
            <person name="Eisen J.A."/>
            <person name="Coyne R.S."/>
            <person name="Wu M."/>
            <person name="Wu D."/>
            <person name="Thiagarajan M."/>
            <person name="Wortman J.R."/>
            <person name="Badger J.H."/>
            <person name="Ren Q."/>
            <person name="Amedeo P."/>
            <person name="Jones K.M."/>
            <person name="Tallon L.J."/>
            <person name="Delcher A.L."/>
            <person name="Salzberg S.L."/>
            <person name="Silva J.C."/>
            <person name="Haas B.J."/>
            <person name="Majoros W.H."/>
            <person name="Farzad M."/>
            <person name="Carlton J.M."/>
            <person name="Smith R.K. Jr."/>
            <person name="Garg J."/>
            <person name="Pearlman R.E."/>
            <person name="Karrer K.M."/>
            <person name="Sun L."/>
            <person name="Manning G."/>
            <person name="Elde N.C."/>
            <person name="Turkewitz A.P."/>
            <person name="Asai D.J."/>
            <person name="Wilkes D.E."/>
            <person name="Wang Y."/>
            <person name="Cai H."/>
            <person name="Collins K."/>
            <person name="Stewart B.A."/>
            <person name="Lee S.R."/>
            <person name="Wilamowska K."/>
            <person name="Weinberg Z."/>
            <person name="Ruzzo W.L."/>
            <person name="Wloga D."/>
            <person name="Gaertig J."/>
            <person name="Frankel J."/>
            <person name="Tsao C.-C."/>
            <person name="Gorovsky M.A."/>
            <person name="Keeling P.J."/>
            <person name="Waller R.F."/>
            <person name="Patron N.J."/>
            <person name="Cherry J.M."/>
            <person name="Stover N.A."/>
            <person name="Krieger C.J."/>
            <person name="del Toro C."/>
            <person name="Ryder H.F."/>
            <person name="Williamson S.C."/>
            <person name="Barbeau R.A."/>
            <person name="Hamilton E.P."/>
            <person name="Orias E."/>
        </authorList>
    </citation>
    <scope>NUCLEOTIDE SEQUENCE [LARGE SCALE GENOMIC DNA]</scope>
    <source>
        <strain evidence="2">SB210</strain>
    </source>
</reference>
<dbReference type="KEGG" id="tet:TTHERM_00187280"/>
<proteinExistence type="predicted"/>
<dbReference type="SUPFAM" id="SSF50978">
    <property type="entry name" value="WD40 repeat-like"/>
    <property type="match status" value="1"/>
</dbReference>